<gene>
    <name evidence="2" type="ORF">AM202_01350</name>
</gene>
<reference evidence="2 3" key="1">
    <citation type="journal article" date="2010" name="Vet. Microbiol.">
        <title>Production of haemolysins by strains of the Actinobacillus minor/porcitonsillarum complex.</title>
        <authorList>
            <person name="Arya G."/>
            <person name="Niven D.F."/>
        </authorList>
    </citation>
    <scope>NUCLEOTIDE SEQUENCE [LARGE SCALE GENOMIC DNA]</scope>
    <source>
        <strain evidence="3">strain 202</strain>
    </source>
</reference>
<dbReference type="EMBL" id="ACFT01000080">
    <property type="protein sequence ID" value="EEV24828.1"/>
    <property type="molecule type" value="Genomic_DNA"/>
</dbReference>
<name>A0ABP2GUT9_9PAST</name>
<feature type="signal peptide" evidence="1">
    <location>
        <begin position="1"/>
        <end position="23"/>
    </location>
</feature>
<proteinExistence type="predicted"/>
<evidence type="ECO:0000313" key="2">
    <source>
        <dbReference type="EMBL" id="EEV24828.1"/>
    </source>
</evidence>
<accession>A0ABP2GUT9</accession>
<dbReference type="Pfam" id="PF06291">
    <property type="entry name" value="Lambda_Bor"/>
    <property type="match status" value="1"/>
</dbReference>
<evidence type="ECO:0000313" key="3">
    <source>
        <dbReference type="Proteomes" id="UP000003394"/>
    </source>
</evidence>
<sequence length="96" mass="10291">MKKFLTTLLAASCLLSGCATQTAYINDSSSGKLSYEDNQSFFLFGIGQENTVNAVQICSGESKIAKVESELTGKNILLGLVTLGIYTPRAARVYCL</sequence>
<keyword evidence="3" id="KW-1185">Reference proteome</keyword>
<evidence type="ECO:0000256" key="1">
    <source>
        <dbReference type="SAM" id="SignalP"/>
    </source>
</evidence>
<dbReference type="InterPro" id="IPR010438">
    <property type="entry name" value="Lambda_Bor"/>
</dbReference>
<protein>
    <submittedName>
        <fullName evidence="2">Lipoprotein</fullName>
    </submittedName>
</protein>
<dbReference type="PROSITE" id="PS51257">
    <property type="entry name" value="PROKAR_LIPOPROTEIN"/>
    <property type="match status" value="1"/>
</dbReference>
<keyword evidence="1" id="KW-0732">Signal</keyword>
<keyword evidence="2" id="KW-0449">Lipoprotein</keyword>
<comment type="caution">
    <text evidence="2">The sequence shown here is derived from an EMBL/GenBank/DDBJ whole genome shotgun (WGS) entry which is preliminary data.</text>
</comment>
<feature type="chain" id="PRO_5047121449" evidence="1">
    <location>
        <begin position="24"/>
        <end position="96"/>
    </location>
</feature>
<dbReference type="Proteomes" id="UP000003394">
    <property type="component" value="Unassembled WGS sequence"/>
</dbReference>
<dbReference type="RefSeq" id="WP_005820399.1">
    <property type="nucleotide sequence ID" value="NZ_ACFT01000080.1"/>
</dbReference>
<organism evidence="2 3">
    <name type="scientific">Actinobacillus minor 202</name>
    <dbReference type="NCBI Taxonomy" id="591023"/>
    <lineage>
        <taxon>Bacteria</taxon>
        <taxon>Pseudomonadati</taxon>
        <taxon>Pseudomonadota</taxon>
        <taxon>Gammaproteobacteria</taxon>
        <taxon>Pasteurellales</taxon>
        <taxon>Pasteurellaceae</taxon>
        <taxon>Actinobacillus</taxon>
    </lineage>
</organism>